<proteinExistence type="predicted"/>
<organism evidence="3 4">
    <name type="scientific">Empedobacter tilapiae</name>
    <dbReference type="NCBI Taxonomy" id="2491114"/>
    <lineage>
        <taxon>Bacteria</taxon>
        <taxon>Pseudomonadati</taxon>
        <taxon>Bacteroidota</taxon>
        <taxon>Flavobacteriia</taxon>
        <taxon>Flavobacteriales</taxon>
        <taxon>Weeksellaceae</taxon>
        <taxon>Empedobacter</taxon>
    </lineage>
</organism>
<feature type="region of interest" description="Disordered" evidence="1">
    <location>
        <begin position="991"/>
        <end position="1019"/>
    </location>
</feature>
<dbReference type="OrthoDB" id="2972467at2"/>
<dbReference type="RefSeq" id="WP_135834096.1">
    <property type="nucleotide sequence ID" value="NZ_SRPE01000001.1"/>
</dbReference>
<dbReference type="InterPro" id="IPR050708">
    <property type="entry name" value="T6SS_VgrG/RHS"/>
</dbReference>
<name>A0A4Z1B7S6_9FLAO</name>
<reference evidence="3 4" key="1">
    <citation type="submission" date="2019-03" db="EMBL/GenBank/DDBJ databases">
        <title>Empedobacter tilapiae sp. nov., isolated from an intestine of Nile tilapia Oreochromis niloticus.</title>
        <authorList>
            <person name="Kim Y.-O."/>
            <person name="Yoon J.-H."/>
        </authorList>
    </citation>
    <scope>NUCLEOTIDE SEQUENCE [LARGE SCALE GENOMIC DNA]</scope>
    <source>
        <strain evidence="3 4">MRS2</strain>
    </source>
</reference>
<dbReference type="NCBIfam" id="TIGR03696">
    <property type="entry name" value="Rhs_assc_core"/>
    <property type="match status" value="1"/>
</dbReference>
<dbReference type="Pfam" id="PF20041">
    <property type="entry name" value="DUF6443"/>
    <property type="match status" value="1"/>
</dbReference>
<dbReference type="PANTHER" id="PTHR32305:SF15">
    <property type="entry name" value="PROTEIN RHSA-RELATED"/>
    <property type="match status" value="1"/>
</dbReference>
<dbReference type="EMBL" id="SRPE01000001">
    <property type="protein sequence ID" value="TGN30236.1"/>
    <property type="molecule type" value="Genomic_DNA"/>
</dbReference>
<dbReference type="Gene3D" id="2.180.10.10">
    <property type="entry name" value="RHS repeat-associated core"/>
    <property type="match status" value="1"/>
</dbReference>
<evidence type="ECO:0000256" key="1">
    <source>
        <dbReference type="SAM" id="MobiDB-lite"/>
    </source>
</evidence>
<dbReference type="InterPro" id="IPR022385">
    <property type="entry name" value="Rhs_assc_core"/>
</dbReference>
<gene>
    <name evidence="3" type="ORF">E4J94_01325</name>
</gene>
<accession>A0A4Z1B7S6</accession>
<evidence type="ECO:0000313" key="4">
    <source>
        <dbReference type="Proteomes" id="UP000297998"/>
    </source>
</evidence>
<evidence type="ECO:0000259" key="2">
    <source>
        <dbReference type="Pfam" id="PF20041"/>
    </source>
</evidence>
<dbReference type="Proteomes" id="UP000297998">
    <property type="component" value="Unassembled WGS sequence"/>
</dbReference>
<comment type="caution">
    <text evidence="3">The sequence shown here is derived from an EMBL/GenBank/DDBJ whole genome shotgun (WGS) entry which is preliminary data.</text>
</comment>
<feature type="domain" description="DUF6443" evidence="2">
    <location>
        <begin position="35"/>
        <end position="173"/>
    </location>
</feature>
<sequence length="1189" mass="134887">MQHFYEKIILSFLAMLGINVVGQAQTKTENYILTKELLEATTDTTKANTSAKQHINKITYFDGLGREKLSIVSPKAGLSMAGFSNVGMEFINPSLATKVTYDGFGRVDREYLPGVVGDLSYTEAVTYTDYPEAQVYSQKKYENSPLNRVLKQGAPGATWDVNTNRAISFDYQTNSGDNVLMFGINQALTNSGNNISLTITGTYQNGMLYKTTTTDENGQPIIEFKDKEGRVILKRIQTGGKEFNTYYVYDIYGNLACVLPPKLMELVNNGTNVLNYISLLKELAYQYRYDDKNRLVEKKLPGKGWEYMLYDKQDRLVGVQDENMRNENYWVFTKYDKFGRVAITGKTWEAEGRTRDQIQAGINDHLGNNNVSRDATGYKQDNIIIYYNEAGFGYNNHVLTVNYYDDYPMTQEGVSLAGNALGQSIATGGQLKGLPTLTVMRSLGTWENNGWNFEYNYTFYDNKYLRPIKTHKINYLGGSTIVESELDFRGKAKQVVTTHKRLKTDAPLKVTEVFSYDKFERLTKHTHQINSGKVEVLTQNNYNNIGQLTSKKVGNTTTSPYQTVDYNYNIRGWLTQINDITNLGTDLFAYKINYNTKDYTKASNNTQELFNGNISQTFWLTQENSFLRSYDYKYDGLNRLTNANYSNLAKDFAGTYDEQLSYDHNGNIKTLKRYGQTEQATPRLIDDLVYDYENTDKSNKLQKVTDSSTTLGFNDGNKTGNDYAYDVNGNLTKDLNKGITDSLTYNHLNLPILVRKGTQSIEYAYDASGVKLRKIVKAQVGVNVGLTTTITEYLDGFQYKDGVLQFFPTTEGYVNAITAGTVAYNYVYNLTDHLGNVRVSYAWDDVNNRLKTVNEDHYYPFGLQHKGYNKPPKDITGGIGEVEIGIGLGTSSGSANYKYRYNGKELQDELNLNLYDYGARNYDPAIGRWFNIDPLAEKYTHLSPYNYAANNPVIFIDPNGMEIINGETANKERLEKLYKYKQNNFSEKYGNNKEMKKKDFSSKSEWNQYKKDKNSLERTTKDLSNSIKNESLIQEAINDFASIDPENFDKANNLTFIDGNGNEKSIDIKIIAGEASTFGGAVTNMQMRTNADGTFNTISSITTTLDFGDIRPKSHVLAHELGHAYGNSKAPSNALNMGATHNCQDPANRNTFQSKTAMDWQERYNNNKKQYPVPQANYFLMNKPWLFFR</sequence>
<evidence type="ECO:0000313" key="3">
    <source>
        <dbReference type="EMBL" id="TGN30236.1"/>
    </source>
</evidence>
<dbReference type="AlphaFoldDB" id="A0A4Z1B7S6"/>
<keyword evidence="4" id="KW-1185">Reference proteome</keyword>
<dbReference type="PANTHER" id="PTHR32305">
    <property type="match status" value="1"/>
</dbReference>
<dbReference type="InterPro" id="IPR045619">
    <property type="entry name" value="DUF6443"/>
</dbReference>
<protein>
    <submittedName>
        <fullName evidence="3">RHS repeat-associated core domain-containing protein</fullName>
    </submittedName>
</protein>